<feature type="compositionally biased region" description="Low complexity" evidence="5">
    <location>
        <begin position="204"/>
        <end position="236"/>
    </location>
</feature>
<evidence type="ECO:0000256" key="2">
    <source>
        <dbReference type="ARBA" id="ARBA00022737"/>
    </source>
</evidence>
<feature type="compositionally biased region" description="Acidic residues" evidence="5">
    <location>
        <begin position="295"/>
        <end position="304"/>
    </location>
</feature>
<name>A0ABQ9EMM1_TEGGR</name>
<evidence type="ECO:0000313" key="6">
    <source>
        <dbReference type="EMBL" id="KAJ8306517.1"/>
    </source>
</evidence>
<feature type="compositionally biased region" description="Basic and acidic residues" evidence="5">
    <location>
        <begin position="373"/>
        <end position="385"/>
    </location>
</feature>
<reference evidence="6 7" key="1">
    <citation type="submission" date="2022-12" db="EMBL/GenBank/DDBJ databases">
        <title>Chromosome-level genome of Tegillarca granosa.</title>
        <authorList>
            <person name="Kim J."/>
        </authorList>
    </citation>
    <scope>NUCLEOTIDE SEQUENCE [LARGE SCALE GENOMIC DNA]</scope>
    <source>
        <strain evidence="6">Teg-2019</strain>
        <tissue evidence="6">Adductor muscle</tissue>
    </source>
</reference>
<keyword evidence="2" id="KW-0677">Repeat</keyword>
<feature type="compositionally biased region" description="Basic and acidic residues" evidence="5">
    <location>
        <begin position="1"/>
        <end position="19"/>
    </location>
</feature>
<dbReference type="EMBL" id="JARBDR010000813">
    <property type="protein sequence ID" value="KAJ8306517.1"/>
    <property type="molecule type" value="Genomic_DNA"/>
</dbReference>
<feature type="region of interest" description="Disordered" evidence="5">
    <location>
        <begin position="281"/>
        <end position="513"/>
    </location>
</feature>
<accession>A0ABQ9EMM1</accession>
<comment type="similarity">
    <text evidence="1">Belongs to the phosphatase and actin regulator family.</text>
</comment>
<dbReference type="InterPro" id="IPR004018">
    <property type="entry name" value="RPEL_repeat"/>
</dbReference>
<evidence type="ECO:0000256" key="4">
    <source>
        <dbReference type="PROSITE-ProRule" id="PRU00401"/>
    </source>
</evidence>
<feature type="compositionally biased region" description="Polar residues" evidence="5">
    <location>
        <begin position="186"/>
        <end position="198"/>
    </location>
</feature>
<feature type="region of interest" description="Disordered" evidence="5">
    <location>
        <begin position="176"/>
        <end position="241"/>
    </location>
</feature>
<evidence type="ECO:0000313" key="7">
    <source>
        <dbReference type="Proteomes" id="UP001217089"/>
    </source>
</evidence>
<feature type="compositionally biased region" description="Polar residues" evidence="5">
    <location>
        <begin position="130"/>
        <end position="147"/>
    </location>
</feature>
<feature type="compositionally biased region" description="Acidic residues" evidence="5">
    <location>
        <begin position="311"/>
        <end position="323"/>
    </location>
</feature>
<feature type="region of interest" description="Disordered" evidence="5">
    <location>
        <begin position="121"/>
        <end position="158"/>
    </location>
</feature>
<organism evidence="6 7">
    <name type="scientific">Tegillarca granosa</name>
    <name type="common">Malaysian cockle</name>
    <name type="synonym">Anadara granosa</name>
    <dbReference type="NCBI Taxonomy" id="220873"/>
    <lineage>
        <taxon>Eukaryota</taxon>
        <taxon>Metazoa</taxon>
        <taxon>Spiralia</taxon>
        <taxon>Lophotrochozoa</taxon>
        <taxon>Mollusca</taxon>
        <taxon>Bivalvia</taxon>
        <taxon>Autobranchia</taxon>
        <taxon>Pteriomorphia</taxon>
        <taxon>Arcoida</taxon>
        <taxon>Arcoidea</taxon>
        <taxon>Arcidae</taxon>
        <taxon>Tegillarca</taxon>
    </lineage>
</organism>
<dbReference type="PANTHER" id="PTHR12751:SF18">
    <property type="entry name" value="PHOSPHATASE AND ACTIN REGULATOR 1"/>
    <property type="match status" value="1"/>
</dbReference>
<evidence type="ECO:0000256" key="3">
    <source>
        <dbReference type="ARBA" id="ARBA00023203"/>
    </source>
</evidence>
<sequence length="513" mass="56118">MATKTDEVVTGHTYERQRSNSDPQASVEGLKPIVEERGTDQKENSSSRSKEKNKNGDMKSGSLGTNFAPIERKSKFASFGKIFKPWKWKRKKKSEKIEKTAVEIERKISIRSTREELIRKGVLKEREETPQPQKKQTEQIQNQTKTELTIEQHNINDDSIQTATVQNHIDTAAQAVKEQNEEKISRSVTVETSETAATKQAPPSEETTTATSSVTSSSLSESTTITTQAQITPTSANTTSPVLTTARPVCIPVQHTPPVVHHKPPSPKVVVMEKPKPQTIVTNSHISHPHHPPSEYDDDEDDDSSTSGSSSDEDARDIPEDQNELVNGSSSVSSSQPFEQFPASEPDLTKVPKKSALKTKTLTDSPTLSSCKESNKKTSHVDFSHADILTTPSTPPPPYHGTQHIPVTSELPKPSPLATPNPSSIAKPKLRAGFVFQPLSSLNSSTSSTSSSSEANKENVPIPVSMPVVPPTTKSFTNTDNTTSSSNQQQQQRVYRNGPEDESCFSCSSSKTR</sequence>
<proteinExistence type="inferred from homology"/>
<comment type="caution">
    <text evidence="6">The sequence shown here is derived from an EMBL/GenBank/DDBJ whole genome shotgun (WGS) entry which is preliminary data.</text>
</comment>
<dbReference type="PROSITE" id="PS51073">
    <property type="entry name" value="RPEL"/>
    <property type="match status" value="1"/>
</dbReference>
<feature type="compositionally biased region" description="Low complexity" evidence="5">
    <location>
        <begin position="460"/>
        <end position="492"/>
    </location>
</feature>
<feature type="compositionally biased region" description="Polar residues" evidence="5">
    <location>
        <begin position="358"/>
        <end position="372"/>
    </location>
</feature>
<keyword evidence="7" id="KW-1185">Reference proteome</keyword>
<dbReference type="Proteomes" id="UP001217089">
    <property type="component" value="Unassembled WGS sequence"/>
</dbReference>
<evidence type="ECO:0000256" key="1">
    <source>
        <dbReference type="ARBA" id="ARBA00009795"/>
    </source>
</evidence>
<feature type="region of interest" description="Disordered" evidence="5">
    <location>
        <begin position="1"/>
        <end position="68"/>
    </location>
</feature>
<evidence type="ECO:0008006" key="8">
    <source>
        <dbReference type="Google" id="ProtNLM"/>
    </source>
</evidence>
<dbReference type="PANTHER" id="PTHR12751">
    <property type="entry name" value="PHOSPHATASE AND ACTIN REGULATOR PHACTR"/>
    <property type="match status" value="1"/>
</dbReference>
<feature type="compositionally biased region" description="Low complexity" evidence="5">
    <location>
        <begin position="439"/>
        <end position="453"/>
    </location>
</feature>
<gene>
    <name evidence="6" type="ORF">KUTeg_017062</name>
</gene>
<protein>
    <recommendedName>
        <fullName evidence="8">Phosphatase and actin regulator 4</fullName>
    </recommendedName>
</protein>
<feature type="repeat" description="RPEL" evidence="4">
    <location>
        <begin position="102"/>
        <end position="127"/>
    </location>
</feature>
<feature type="compositionally biased region" description="Basic and acidic residues" evidence="5">
    <location>
        <begin position="33"/>
        <end position="57"/>
    </location>
</feature>
<evidence type="ECO:0000256" key="5">
    <source>
        <dbReference type="SAM" id="MobiDB-lite"/>
    </source>
</evidence>
<keyword evidence="3" id="KW-0009">Actin-binding</keyword>